<dbReference type="Pfam" id="PF02879">
    <property type="entry name" value="PGM_PMM_II"/>
    <property type="match status" value="1"/>
</dbReference>
<dbReference type="InterPro" id="IPR016055">
    <property type="entry name" value="A-D-PHexomutase_a/b/a-I/II/III"/>
</dbReference>
<feature type="domain" description="Alpha-D-phosphohexomutase alpha/beta/alpha" evidence="11">
    <location>
        <begin position="265"/>
        <end position="367"/>
    </location>
</feature>
<dbReference type="Proteomes" id="UP001320209">
    <property type="component" value="Chromosome"/>
</dbReference>
<dbReference type="InterPro" id="IPR005843">
    <property type="entry name" value="A-D-PHexomutase_C"/>
</dbReference>
<dbReference type="Pfam" id="PF02880">
    <property type="entry name" value="PGM_PMM_III"/>
    <property type="match status" value="1"/>
</dbReference>
<keyword evidence="3" id="KW-0597">Phosphoprotein</keyword>
<reference evidence="12" key="1">
    <citation type="submission" date="2021-10" db="EMBL/GenBank/DDBJ databases">
        <title>Genome Sequence of The Candidatus Hydrogeosomobacter endosymbioticus, an Intracellular Bacterial Symbiont of the Anaerobic Ciliate GW7.</title>
        <authorList>
            <person name="Shiohama Y."/>
            <person name="Shinzato N."/>
        </authorList>
    </citation>
    <scope>NUCLEOTIDE SEQUENCE [LARGE SCALE GENOMIC DNA]</scope>
    <source>
        <strain evidence="12">200920</strain>
    </source>
</reference>
<gene>
    <name evidence="12" type="primary">glmM</name>
    <name evidence="12" type="ORF">HYD_6720</name>
</gene>
<feature type="domain" description="Alpha-D-phosphohexomutase alpha/beta/alpha" evidence="9">
    <location>
        <begin position="4"/>
        <end position="134"/>
    </location>
</feature>
<evidence type="ECO:0000256" key="1">
    <source>
        <dbReference type="ARBA" id="ARBA00001946"/>
    </source>
</evidence>
<evidence type="ECO:0000259" key="10">
    <source>
        <dbReference type="Pfam" id="PF02879"/>
    </source>
</evidence>
<feature type="domain" description="Alpha-D-phosphohexomutase alpha/beta/alpha" evidence="10">
    <location>
        <begin position="173"/>
        <end position="260"/>
    </location>
</feature>
<accession>A0ABN6L3P4</accession>
<keyword evidence="6" id="KW-0413">Isomerase</keyword>
<dbReference type="InterPro" id="IPR036900">
    <property type="entry name" value="A-D-PHexomutase_C_sf"/>
</dbReference>
<evidence type="ECO:0000256" key="2">
    <source>
        <dbReference type="ARBA" id="ARBA00010231"/>
    </source>
</evidence>
<evidence type="ECO:0000259" key="11">
    <source>
        <dbReference type="Pfam" id="PF02880"/>
    </source>
</evidence>
<dbReference type="InterPro" id="IPR005844">
    <property type="entry name" value="A-D-PHexomutase_a/b/a-I"/>
</dbReference>
<dbReference type="Gene3D" id="3.40.120.10">
    <property type="entry name" value="Alpha-D-Glucose-1,6-Bisphosphate, subunit A, domain 3"/>
    <property type="match status" value="3"/>
</dbReference>
<dbReference type="PRINTS" id="PR00509">
    <property type="entry name" value="PGMPMM"/>
</dbReference>
<sequence>MINRYFGTDGIRARFGEWPLSPHGLSVIANGIRKYLHAKKISSVAIGCDTRSSCKEIELRICSELEKCPIDVKILGVISTPMMSFCAMTGGAELGIMISASHNPYEYNGIKMFDRFGNKFSLGDEAELEEFFDEVAAGDCGRSRVSYRAEKGSTYHMQDDFVLRYKNFLLGNMAHALEGLSIVVDCANGSYSNIARDVMKSLGAKSCVSIADAPSGLNINYECGATRPLLAQRTVLETRSDMGMCFDGDGDRVIFIDERGRVIGGDQIIAYIAKKVGLEGTAGVVGTEMSNKGLEFFVTGLSMGFSRTLVGDRFVSEELSKRGWKIGGEPSGHVILKEFLPTGDGLLVGAYVAGLVASCRGVASEVLNVFFPFAQVLFNMPIEKVNPFAVEDAKSRGAFLNLLGCDGRISIRKSGTEPVLRIMVEAETHEHANETARAIAKFISA</sequence>
<organism evidence="12 13">
    <name type="scientific">Candidatus Hydrogenosomobacter endosymbioticus</name>
    <dbReference type="NCBI Taxonomy" id="2558174"/>
    <lineage>
        <taxon>Bacteria</taxon>
        <taxon>Pseudomonadati</taxon>
        <taxon>Pseudomonadota</taxon>
        <taxon>Alphaproteobacteria</taxon>
        <taxon>Holosporales</taxon>
        <taxon>Holosporaceae</taxon>
        <taxon>Candidatus Hydrogenosomobacter</taxon>
    </lineage>
</organism>
<dbReference type="InterPro" id="IPR005841">
    <property type="entry name" value="Alpha-D-phosphohexomutase_SF"/>
</dbReference>
<dbReference type="InterPro" id="IPR050060">
    <property type="entry name" value="Phosphoglucosamine_mutase"/>
</dbReference>
<evidence type="ECO:0000256" key="6">
    <source>
        <dbReference type="ARBA" id="ARBA00023235"/>
    </source>
</evidence>
<dbReference type="InterPro" id="IPR005845">
    <property type="entry name" value="A-D-PHexomutase_a/b/a-II"/>
</dbReference>
<evidence type="ECO:0000256" key="4">
    <source>
        <dbReference type="ARBA" id="ARBA00022723"/>
    </source>
</evidence>
<dbReference type="Gene3D" id="3.30.310.50">
    <property type="entry name" value="Alpha-D-phosphohexomutase, C-terminal domain"/>
    <property type="match status" value="1"/>
</dbReference>
<comment type="similarity">
    <text evidence="2 7">Belongs to the phosphohexose mutase family.</text>
</comment>
<evidence type="ECO:0000256" key="5">
    <source>
        <dbReference type="ARBA" id="ARBA00022842"/>
    </source>
</evidence>
<evidence type="ECO:0000256" key="3">
    <source>
        <dbReference type="ARBA" id="ARBA00022553"/>
    </source>
</evidence>
<dbReference type="PANTHER" id="PTHR42946:SF1">
    <property type="entry name" value="PHOSPHOGLUCOMUTASE (ALPHA-D-GLUCOSE-1,6-BISPHOSPHATE-DEPENDENT)"/>
    <property type="match status" value="1"/>
</dbReference>
<dbReference type="SUPFAM" id="SSF55957">
    <property type="entry name" value="Phosphoglucomutase, C-terminal domain"/>
    <property type="match status" value="1"/>
</dbReference>
<dbReference type="SUPFAM" id="SSF53738">
    <property type="entry name" value="Phosphoglucomutase, first 3 domains"/>
    <property type="match status" value="3"/>
</dbReference>
<dbReference type="PANTHER" id="PTHR42946">
    <property type="entry name" value="PHOSPHOHEXOSE MUTASE"/>
    <property type="match status" value="1"/>
</dbReference>
<keyword evidence="13" id="KW-1185">Reference proteome</keyword>
<comment type="cofactor">
    <cofactor evidence="1">
        <name>Mg(2+)</name>
        <dbReference type="ChEBI" id="CHEBI:18420"/>
    </cofactor>
</comment>
<proteinExistence type="inferred from homology"/>
<dbReference type="Pfam" id="PF00408">
    <property type="entry name" value="PGM_PMM_IV"/>
    <property type="match status" value="1"/>
</dbReference>
<evidence type="ECO:0000256" key="7">
    <source>
        <dbReference type="RuleBase" id="RU004326"/>
    </source>
</evidence>
<evidence type="ECO:0000313" key="12">
    <source>
        <dbReference type="EMBL" id="BDB96539.1"/>
    </source>
</evidence>
<keyword evidence="5 7" id="KW-0460">Magnesium</keyword>
<dbReference type="RefSeq" id="WP_236864967.1">
    <property type="nucleotide sequence ID" value="NZ_AP025225.1"/>
</dbReference>
<protein>
    <submittedName>
        <fullName evidence="12">Phosphoglucosamine mutase</fullName>
    </submittedName>
</protein>
<dbReference type="PROSITE" id="PS00710">
    <property type="entry name" value="PGM_PMM"/>
    <property type="match status" value="1"/>
</dbReference>
<dbReference type="InterPro" id="IPR016066">
    <property type="entry name" value="A-D-PHexomutase_CS"/>
</dbReference>
<name>A0ABN6L3P4_9PROT</name>
<keyword evidence="4 7" id="KW-0479">Metal-binding</keyword>
<evidence type="ECO:0000259" key="9">
    <source>
        <dbReference type="Pfam" id="PF02878"/>
    </source>
</evidence>
<dbReference type="EMBL" id="AP025225">
    <property type="protein sequence ID" value="BDB96539.1"/>
    <property type="molecule type" value="Genomic_DNA"/>
</dbReference>
<evidence type="ECO:0000259" key="8">
    <source>
        <dbReference type="Pfam" id="PF00408"/>
    </source>
</evidence>
<dbReference type="Pfam" id="PF02878">
    <property type="entry name" value="PGM_PMM_I"/>
    <property type="match status" value="1"/>
</dbReference>
<evidence type="ECO:0000313" key="13">
    <source>
        <dbReference type="Proteomes" id="UP001320209"/>
    </source>
</evidence>
<feature type="domain" description="Alpha-D-phosphohexomutase C-terminal" evidence="8">
    <location>
        <begin position="403"/>
        <end position="441"/>
    </location>
</feature>
<dbReference type="InterPro" id="IPR005846">
    <property type="entry name" value="A-D-PHexomutase_a/b/a-III"/>
</dbReference>